<dbReference type="InterPro" id="IPR001764">
    <property type="entry name" value="Glyco_hydro_3_N"/>
</dbReference>
<protein>
    <submittedName>
        <fullName evidence="5">Glycoside hydrolase family 3 C-terminal domain-containing protein</fullName>
    </submittedName>
</protein>
<dbReference type="InterPro" id="IPR050288">
    <property type="entry name" value="Cellulose_deg_GH3"/>
</dbReference>
<dbReference type="InterPro" id="IPR013783">
    <property type="entry name" value="Ig-like_fold"/>
</dbReference>
<dbReference type="InterPro" id="IPR017853">
    <property type="entry name" value="GH"/>
</dbReference>
<accession>A0A8J6MH25</accession>
<dbReference type="Pfam" id="PF14310">
    <property type="entry name" value="Fn3-like"/>
    <property type="match status" value="1"/>
</dbReference>
<feature type="transmembrane region" description="Helical" evidence="3">
    <location>
        <begin position="945"/>
        <end position="966"/>
    </location>
</feature>
<dbReference type="InterPro" id="IPR036962">
    <property type="entry name" value="Glyco_hydro_3_N_sf"/>
</dbReference>
<name>A0A8J6MH25_9FIRM</name>
<dbReference type="PANTHER" id="PTHR42715">
    <property type="entry name" value="BETA-GLUCOSIDASE"/>
    <property type="match status" value="1"/>
</dbReference>
<feature type="domain" description="Fibronectin type III-like" evidence="4">
    <location>
        <begin position="431"/>
        <end position="509"/>
    </location>
</feature>
<dbReference type="Pfam" id="PF01915">
    <property type="entry name" value="Glyco_hydro_3_C"/>
    <property type="match status" value="1"/>
</dbReference>
<comment type="similarity">
    <text evidence="1">Belongs to the glycosyl hydrolase 3 family.</text>
</comment>
<dbReference type="RefSeq" id="WP_186919826.1">
    <property type="nucleotide sequence ID" value="NZ_JACOPQ010000011.1"/>
</dbReference>
<keyword evidence="3" id="KW-1133">Transmembrane helix</keyword>
<keyword evidence="3" id="KW-0472">Membrane</keyword>
<dbReference type="PANTHER" id="PTHR42715:SF10">
    <property type="entry name" value="BETA-GLUCOSIDASE"/>
    <property type="match status" value="1"/>
</dbReference>
<organism evidence="5 6">
    <name type="scientific">Lawsonibacter faecis</name>
    <dbReference type="NCBI Taxonomy" id="2763052"/>
    <lineage>
        <taxon>Bacteria</taxon>
        <taxon>Bacillati</taxon>
        <taxon>Bacillota</taxon>
        <taxon>Clostridia</taxon>
        <taxon>Eubacteriales</taxon>
        <taxon>Oscillospiraceae</taxon>
        <taxon>Lawsonibacter</taxon>
    </lineage>
</organism>
<evidence type="ECO:0000313" key="6">
    <source>
        <dbReference type="Proteomes" id="UP000607645"/>
    </source>
</evidence>
<dbReference type="Gene3D" id="2.60.40.10">
    <property type="entry name" value="Immunoglobulins"/>
    <property type="match status" value="1"/>
</dbReference>
<dbReference type="Gene3D" id="3.40.50.1700">
    <property type="entry name" value="Glycoside hydrolase family 3 C-terminal domain"/>
    <property type="match status" value="1"/>
</dbReference>
<comment type="caution">
    <text evidence="5">The sequence shown here is derived from an EMBL/GenBank/DDBJ whole genome shotgun (WGS) entry which is preliminary data.</text>
</comment>
<gene>
    <name evidence="5" type="ORF">H8S62_13555</name>
</gene>
<dbReference type="GO" id="GO:0005975">
    <property type="term" value="P:carbohydrate metabolic process"/>
    <property type="evidence" value="ECO:0007669"/>
    <property type="project" value="InterPro"/>
</dbReference>
<dbReference type="SUPFAM" id="SSF51445">
    <property type="entry name" value="(Trans)glycosidases"/>
    <property type="match status" value="1"/>
</dbReference>
<dbReference type="Proteomes" id="UP000607645">
    <property type="component" value="Unassembled WGS sequence"/>
</dbReference>
<keyword evidence="2 5" id="KW-0378">Hydrolase</keyword>
<evidence type="ECO:0000256" key="1">
    <source>
        <dbReference type="ARBA" id="ARBA00005336"/>
    </source>
</evidence>
<dbReference type="EMBL" id="JACOPQ010000011">
    <property type="protein sequence ID" value="MBC5738033.1"/>
    <property type="molecule type" value="Genomic_DNA"/>
</dbReference>
<dbReference type="Gene3D" id="3.20.20.300">
    <property type="entry name" value="Glycoside hydrolase, family 3, N-terminal domain"/>
    <property type="match status" value="1"/>
</dbReference>
<evidence type="ECO:0000256" key="2">
    <source>
        <dbReference type="ARBA" id="ARBA00022801"/>
    </source>
</evidence>
<dbReference type="AlphaFoldDB" id="A0A8J6MH25"/>
<sequence>MGRKKMRNVTFGSIWCSVIAFVLALLLVLNNTAMSFATIISTALNQPMSMIVDIEGGEQGDSEYFESAYTLEELGGETARVSEEIEAEGMVLLKNEDGCLPLGPDQRLSLFSESTVDMLYSGTGSGQVSTADVPTLRQAFESVGYAVNDTLWSFYEENHGQYMRERMSWNPFDNAQGVYRVNECPAREYTDAVRASFADYGDAAVFVFARSGGEQNDLNLTSDESGGSFLSLTDDEAGVLQMLQDDPAFDKIIVLVNTGNMPELGWLEDYSKIQACLWIGYVGQGGLNAMAKAFTGEVNPSGKLPDTIAYHPDAAPAALNTDDNTYTNTAEIEARYGAFSVPSAYHYQNKYVAYQEGIYIGYRYYETRYEDRVLGQGNAGGYDYAATVQFPFGYGLSYTRFAYSGFRAEREDGAYTVTVTVTNTGDVAGKEVVQVYAQKPYTDYDRRYGIEKASVELVGFEKTALLEPGGSETVTVTVGEERFKSYDANNAKTFIIDEGVYYLTVGTDAHRAVNNILAAKGKTAADGMTGEGDPALTAEFRLDFDAETYAVSDATGYAITNQFDFADLRHYWEDVVYLSRSDWEGTFPTHLQLTAPPQLIDDLDTEATYLRENPGDEAPVMGRNTGIQLITLRGAEFEDSQWETFLDQMTAQEMFELVQLGGWRTMETPSVGNPGATDQDGPQGISASIGGIAESEGIRCMAYPSTIVLAAAFNKDLARRMGVMIGEEALYADVSGWYAPAINMHRNAFAGRNFEYYSEDPLLSGVLAAQQVLGAQSKGMYCYIKHFALNDQETNRHSYSSFANEQSIRELYLAPFEMAVEEGGARAVMSSYQRIGAYWAGACAPLLTTVLRDEWGFSGTVVTDSANIGYANMHILSGIGAGNDMWLNTNADNYVVKDLTARPTLLNALRRASHRILFNVVNSSAMNGVSQTAEVVPVTPMWMTWLYIADAVVVLACAAGGALVIVRTVRNKKEDN</sequence>
<dbReference type="InterPro" id="IPR026891">
    <property type="entry name" value="Fn3-like"/>
</dbReference>
<dbReference type="PRINTS" id="PR00133">
    <property type="entry name" value="GLHYDRLASE3"/>
</dbReference>
<reference evidence="5" key="1">
    <citation type="submission" date="2020-08" db="EMBL/GenBank/DDBJ databases">
        <title>Genome public.</title>
        <authorList>
            <person name="Liu C."/>
            <person name="Sun Q."/>
        </authorList>
    </citation>
    <scope>NUCLEOTIDE SEQUENCE</scope>
    <source>
        <strain evidence="5">NSJ-52</strain>
    </source>
</reference>
<dbReference type="InterPro" id="IPR036881">
    <property type="entry name" value="Glyco_hydro_3_C_sf"/>
</dbReference>
<proteinExistence type="inferred from homology"/>
<dbReference type="SMART" id="SM01217">
    <property type="entry name" value="Fn3_like"/>
    <property type="match status" value="1"/>
</dbReference>
<evidence type="ECO:0000259" key="4">
    <source>
        <dbReference type="SMART" id="SM01217"/>
    </source>
</evidence>
<dbReference type="SUPFAM" id="SSF52279">
    <property type="entry name" value="Beta-D-glucan exohydrolase, C-terminal domain"/>
    <property type="match status" value="1"/>
</dbReference>
<dbReference type="GO" id="GO:0004553">
    <property type="term" value="F:hydrolase activity, hydrolyzing O-glycosyl compounds"/>
    <property type="evidence" value="ECO:0007669"/>
    <property type="project" value="InterPro"/>
</dbReference>
<keyword evidence="6" id="KW-1185">Reference proteome</keyword>
<dbReference type="InterPro" id="IPR002772">
    <property type="entry name" value="Glyco_hydro_3_C"/>
</dbReference>
<evidence type="ECO:0000313" key="5">
    <source>
        <dbReference type="EMBL" id="MBC5738033.1"/>
    </source>
</evidence>
<keyword evidence="3" id="KW-0812">Transmembrane</keyword>
<dbReference type="Pfam" id="PF00933">
    <property type="entry name" value="Glyco_hydro_3"/>
    <property type="match status" value="1"/>
</dbReference>
<evidence type="ECO:0000256" key="3">
    <source>
        <dbReference type="SAM" id="Phobius"/>
    </source>
</evidence>